<name>A0ACB6RB79_9PLEO</name>
<reference evidence="1" key="1">
    <citation type="journal article" date="2020" name="Stud. Mycol.">
        <title>101 Dothideomycetes genomes: a test case for predicting lifestyles and emergence of pathogens.</title>
        <authorList>
            <person name="Haridas S."/>
            <person name="Albert R."/>
            <person name="Binder M."/>
            <person name="Bloem J."/>
            <person name="Labutti K."/>
            <person name="Salamov A."/>
            <person name="Andreopoulos B."/>
            <person name="Baker S."/>
            <person name="Barry K."/>
            <person name="Bills G."/>
            <person name="Bluhm B."/>
            <person name="Cannon C."/>
            <person name="Castanera R."/>
            <person name="Culley D."/>
            <person name="Daum C."/>
            <person name="Ezra D."/>
            <person name="Gonzalez J."/>
            <person name="Henrissat B."/>
            <person name="Kuo A."/>
            <person name="Liang C."/>
            <person name="Lipzen A."/>
            <person name="Lutzoni F."/>
            <person name="Magnuson J."/>
            <person name="Mondo S."/>
            <person name="Nolan M."/>
            <person name="Ohm R."/>
            <person name="Pangilinan J."/>
            <person name="Park H.-J."/>
            <person name="Ramirez L."/>
            <person name="Alfaro M."/>
            <person name="Sun H."/>
            <person name="Tritt A."/>
            <person name="Yoshinaga Y."/>
            <person name="Zwiers L.-H."/>
            <person name="Turgeon B."/>
            <person name="Goodwin S."/>
            <person name="Spatafora J."/>
            <person name="Crous P."/>
            <person name="Grigoriev I."/>
        </authorList>
    </citation>
    <scope>NUCLEOTIDE SEQUENCE</scope>
    <source>
        <strain evidence="1">ATCC 200398</strain>
    </source>
</reference>
<sequence length="449" mass="48065">MGTSPQPVTGLHLGPAAPKLRSSCDGCGVAKVKCDRGHPECGRCTTLHLACVYGRSRQSGKPSRKRPGVSLDGATEKRRCTLWPADSSENHRATELGEPQDVSVSTHADFSNLLVDILPFSNFTETTLSTNEQSQFSSSLYPALPLEEWPQLDGLGSGLGIPSPSVLGTTTNLSTNASSDDSHNCPRESYEIFRDLICPSPLHAPESNSITIRAQLDHVLFFNRNAVERLNRVLKCSCSKTGHRAMVHASIVSRILIWYQQAAGWSSSSSSEPQPSASASLSAPCCMPSSSSSSSEPPSGMAADTSKASSASLVQATGFAVEQVPVSMGTFGIEDQNVQAAIRAQLILSELKKMANLIDAFTSQDSVESSAHDVAGLYSHIGAWLRTMVTTLCFLGLIVRVHIFNRTSLTTCSACQRGSGVHPISVNFRDPKVVPHWPNGTRQDKALSL</sequence>
<proteinExistence type="predicted"/>
<gene>
    <name evidence="1" type="ORF">BDR25DRAFT_339898</name>
</gene>
<keyword evidence="2" id="KW-1185">Reference proteome</keyword>
<evidence type="ECO:0000313" key="2">
    <source>
        <dbReference type="Proteomes" id="UP000799755"/>
    </source>
</evidence>
<evidence type="ECO:0000313" key="1">
    <source>
        <dbReference type="EMBL" id="KAF2476003.1"/>
    </source>
</evidence>
<accession>A0ACB6RB79</accession>
<organism evidence="1 2">
    <name type="scientific">Lindgomyces ingoldianus</name>
    <dbReference type="NCBI Taxonomy" id="673940"/>
    <lineage>
        <taxon>Eukaryota</taxon>
        <taxon>Fungi</taxon>
        <taxon>Dikarya</taxon>
        <taxon>Ascomycota</taxon>
        <taxon>Pezizomycotina</taxon>
        <taxon>Dothideomycetes</taxon>
        <taxon>Pleosporomycetidae</taxon>
        <taxon>Pleosporales</taxon>
        <taxon>Lindgomycetaceae</taxon>
        <taxon>Lindgomyces</taxon>
    </lineage>
</organism>
<comment type="caution">
    <text evidence="1">The sequence shown here is derived from an EMBL/GenBank/DDBJ whole genome shotgun (WGS) entry which is preliminary data.</text>
</comment>
<protein>
    <submittedName>
        <fullName evidence="1">Uncharacterized protein</fullName>
    </submittedName>
</protein>
<dbReference type="Proteomes" id="UP000799755">
    <property type="component" value="Unassembled WGS sequence"/>
</dbReference>
<dbReference type="EMBL" id="MU003495">
    <property type="protein sequence ID" value="KAF2476003.1"/>
    <property type="molecule type" value="Genomic_DNA"/>
</dbReference>